<reference evidence="3" key="1">
    <citation type="submission" date="2017-09" db="EMBL/GenBank/DDBJ databases">
        <title>Polyketide synthases of a Diaporthe helianthi virulent isolate.</title>
        <authorList>
            <person name="Baroncelli R."/>
        </authorList>
    </citation>
    <scope>NUCLEOTIDE SEQUENCE [LARGE SCALE GENOMIC DNA]</scope>
    <source>
        <strain evidence="3">7/96</strain>
    </source>
</reference>
<keyword evidence="1" id="KW-0732">Signal</keyword>
<dbReference type="OrthoDB" id="4672515at2759"/>
<dbReference type="SUPFAM" id="SSF51322">
    <property type="entry name" value="Cyanovirin-N"/>
    <property type="match status" value="1"/>
</dbReference>
<dbReference type="AlphaFoldDB" id="A0A2P5I1Q0"/>
<dbReference type="SMART" id="SM01111">
    <property type="entry name" value="CVNH"/>
    <property type="match status" value="1"/>
</dbReference>
<evidence type="ECO:0000313" key="4">
    <source>
        <dbReference type="Proteomes" id="UP000094444"/>
    </source>
</evidence>
<feature type="domain" description="Cyanovirin-N" evidence="2">
    <location>
        <begin position="23"/>
        <end position="125"/>
    </location>
</feature>
<organism evidence="3 4">
    <name type="scientific">Diaporthe helianthi</name>
    <dbReference type="NCBI Taxonomy" id="158607"/>
    <lineage>
        <taxon>Eukaryota</taxon>
        <taxon>Fungi</taxon>
        <taxon>Dikarya</taxon>
        <taxon>Ascomycota</taxon>
        <taxon>Pezizomycotina</taxon>
        <taxon>Sordariomycetes</taxon>
        <taxon>Sordariomycetidae</taxon>
        <taxon>Diaporthales</taxon>
        <taxon>Diaporthaceae</taxon>
        <taxon>Diaporthe</taxon>
    </lineage>
</organism>
<proteinExistence type="predicted"/>
<dbReference type="Proteomes" id="UP000094444">
    <property type="component" value="Unassembled WGS sequence"/>
</dbReference>
<keyword evidence="4" id="KW-1185">Reference proteome</keyword>
<evidence type="ECO:0000313" key="3">
    <source>
        <dbReference type="EMBL" id="POS76443.1"/>
    </source>
</evidence>
<evidence type="ECO:0000259" key="2">
    <source>
        <dbReference type="SMART" id="SM01111"/>
    </source>
</evidence>
<sequence length="125" mass="14012">MSNLIFFLLLFSLAAANLGSYQNFTFSCESIYSFGEEHRNISAVCRRDAVVSHLDLNDCIGNVQGQLVCSNQNYLNTCWDCNFTQLAIHEPAWLECNCDTNDGIDMRVAKNLNDCVGNDDGQLRC</sequence>
<protein>
    <recommendedName>
        <fullName evidence="2">Cyanovirin-N domain-containing protein</fullName>
    </recommendedName>
</protein>
<dbReference type="EMBL" id="MAVT02000368">
    <property type="protein sequence ID" value="POS76443.1"/>
    <property type="molecule type" value="Genomic_DNA"/>
</dbReference>
<dbReference type="InterPro" id="IPR036673">
    <property type="entry name" value="Cyanovirin-N_sf"/>
</dbReference>
<evidence type="ECO:0000256" key="1">
    <source>
        <dbReference type="SAM" id="SignalP"/>
    </source>
</evidence>
<name>A0A2P5I1Q0_DIAHE</name>
<feature type="signal peptide" evidence="1">
    <location>
        <begin position="1"/>
        <end position="16"/>
    </location>
</feature>
<comment type="caution">
    <text evidence="3">The sequence shown here is derived from an EMBL/GenBank/DDBJ whole genome shotgun (WGS) entry which is preliminary data.</text>
</comment>
<accession>A0A2P5I1Q0</accession>
<gene>
    <name evidence="3" type="ORF">DHEL01_v205152</name>
</gene>
<dbReference type="Pfam" id="PF08881">
    <property type="entry name" value="CVNH"/>
    <property type="match status" value="1"/>
</dbReference>
<dbReference type="InParanoid" id="A0A2P5I1Q0"/>
<dbReference type="InterPro" id="IPR011058">
    <property type="entry name" value="Cyanovirin-N"/>
</dbReference>
<feature type="chain" id="PRO_5015133698" description="Cyanovirin-N domain-containing protein" evidence="1">
    <location>
        <begin position="17"/>
        <end position="125"/>
    </location>
</feature>
<dbReference type="Gene3D" id="2.30.60.10">
    <property type="entry name" value="Cyanovirin-N"/>
    <property type="match status" value="1"/>
</dbReference>